<evidence type="ECO:0000256" key="3">
    <source>
        <dbReference type="ARBA" id="ARBA00023002"/>
    </source>
</evidence>
<dbReference type="EMBL" id="QGDI01000003">
    <property type="protein sequence ID" value="PWJ14193.1"/>
    <property type="molecule type" value="Genomic_DNA"/>
</dbReference>
<comment type="pathway">
    <text evidence="1">Cofactor biosynthesis; adenosylcobalamin biosynthesis.</text>
</comment>
<dbReference type="Proteomes" id="UP000245720">
    <property type="component" value="Unassembled WGS sequence"/>
</dbReference>
<protein>
    <submittedName>
        <fullName evidence="4">Precorrin-6Y C5,15-methyltransferase (Decarboxylating)/precorrin-6A/cobalt-precorrin-6A reductase</fullName>
    </submittedName>
</protein>
<evidence type="ECO:0000256" key="2">
    <source>
        <dbReference type="ARBA" id="ARBA00022573"/>
    </source>
</evidence>
<dbReference type="OrthoDB" id="9780707at2"/>
<dbReference type="UniPathway" id="UPA00148"/>
<dbReference type="GO" id="GO:0032259">
    <property type="term" value="P:methylation"/>
    <property type="evidence" value="ECO:0007669"/>
    <property type="project" value="UniProtKB-KW"/>
</dbReference>
<keyword evidence="3" id="KW-0560">Oxidoreductase</keyword>
<name>A0A315Y3N9_RUMFL</name>
<organism evidence="4 5">
    <name type="scientific">Ruminococcus flavefaciens</name>
    <dbReference type="NCBI Taxonomy" id="1265"/>
    <lineage>
        <taxon>Bacteria</taxon>
        <taxon>Bacillati</taxon>
        <taxon>Bacillota</taxon>
        <taxon>Clostridia</taxon>
        <taxon>Eubacteriales</taxon>
        <taxon>Oscillospiraceae</taxon>
        <taxon>Ruminococcus</taxon>
    </lineage>
</organism>
<dbReference type="AlphaFoldDB" id="A0A315Y3N9"/>
<keyword evidence="2" id="KW-0169">Cobalamin biosynthesis</keyword>
<dbReference type="PANTHER" id="PTHR36925">
    <property type="entry name" value="COBALT-PRECORRIN-6A REDUCTASE"/>
    <property type="match status" value="1"/>
</dbReference>
<evidence type="ECO:0000256" key="1">
    <source>
        <dbReference type="ARBA" id="ARBA00004953"/>
    </source>
</evidence>
<dbReference type="RefSeq" id="WP_109725962.1">
    <property type="nucleotide sequence ID" value="NZ_QGDI01000003.1"/>
</dbReference>
<comment type="caution">
    <text evidence="4">The sequence shown here is derived from an EMBL/GenBank/DDBJ whole genome shotgun (WGS) entry which is preliminary data.</text>
</comment>
<sequence length="249" mass="26910">MCELLIFGGTTEGRELAQYCCACGVSAAVSVATEYGGELLPHEKGLCVLVGRLDSDEMASLMRELGCRAVIDATHPYATEVTANIIAACKAAELPYHRLLRGSSELGDCLTVRDMEELVELINQRGGNILSTLGSKELPKLTEVQNFAERVWVRALPTDSVRALCAELGFPEEHLILERGPFTVWQNMAHIELSGASLLVTKESGAAGGFPEKLEAAEKCGIKTAVLARPEEKGSTMEEIKSLICGMRR</sequence>
<accession>A0A315Y3N9</accession>
<dbReference type="Pfam" id="PF02571">
    <property type="entry name" value="CbiJ"/>
    <property type="match status" value="1"/>
</dbReference>
<proteinExistence type="predicted"/>
<keyword evidence="4" id="KW-0489">Methyltransferase</keyword>
<evidence type="ECO:0000313" key="4">
    <source>
        <dbReference type="EMBL" id="PWJ14193.1"/>
    </source>
</evidence>
<dbReference type="GO" id="GO:0008168">
    <property type="term" value="F:methyltransferase activity"/>
    <property type="evidence" value="ECO:0007669"/>
    <property type="project" value="UniProtKB-KW"/>
</dbReference>
<dbReference type="NCBIfam" id="TIGR00715">
    <property type="entry name" value="precor6x_red"/>
    <property type="match status" value="1"/>
</dbReference>
<evidence type="ECO:0000313" key="5">
    <source>
        <dbReference type="Proteomes" id="UP000245720"/>
    </source>
</evidence>
<reference evidence="4 5" key="1">
    <citation type="submission" date="2018-05" db="EMBL/GenBank/DDBJ databases">
        <title>The Hungate 1000. A catalogue of reference genomes from the rumen microbiome.</title>
        <authorList>
            <person name="Kelly W."/>
        </authorList>
    </citation>
    <scope>NUCLEOTIDE SEQUENCE [LARGE SCALE GENOMIC DNA]</scope>
    <source>
        <strain evidence="4 5">SAb67</strain>
    </source>
</reference>
<gene>
    <name evidence="4" type="ORF">IE37_01128</name>
</gene>
<dbReference type="PANTHER" id="PTHR36925:SF1">
    <property type="entry name" value="COBALT-PRECORRIN-6A REDUCTASE"/>
    <property type="match status" value="1"/>
</dbReference>
<dbReference type="InterPro" id="IPR003723">
    <property type="entry name" value="Precorrin-6x_reduct"/>
</dbReference>
<dbReference type="GO" id="GO:0016994">
    <property type="term" value="F:precorrin-6A reductase activity"/>
    <property type="evidence" value="ECO:0007669"/>
    <property type="project" value="InterPro"/>
</dbReference>
<dbReference type="PROSITE" id="PS51014">
    <property type="entry name" value="COBK_CBIJ"/>
    <property type="match status" value="1"/>
</dbReference>
<keyword evidence="4" id="KW-0808">Transferase</keyword>
<dbReference type="GO" id="GO:0009236">
    <property type="term" value="P:cobalamin biosynthetic process"/>
    <property type="evidence" value="ECO:0007669"/>
    <property type="project" value="UniProtKB-UniPathway"/>
</dbReference>